<dbReference type="Proteomes" id="UP001304243">
    <property type="component" value="Unassembled WGS sequence"/>
</dbReference>
<dbReference type="RefSeq" id="XP_064682559.1">
    <property type="nucleotide sequence ID" value="XM_064830057.1"/>
</dbReference>
<proteinExistence type="predicted"/>
<reference evidence="2 3" key="1">
    <citation type="submission" date="2022-11" db="EMBL/GenBank/DDBJ databases">
        <title>Mucor velutinosus strain NIH1002 WGS.</title>
        <authorList>
            <person name="Subramanian P."/>
            <person name="Mullikin J.C."/>
            <person name="Segre J.A."/>
            <person name="Zelazny A.M."/>
        </authorList>
    </citation>
    <scope>NUCLEOTIDE SEQUENCE [LARGE SCALE GENOMIC DNA]</scope>
    <source>
        <strain evidence="2 3">NIH1002</strain>
    </source>
</reference>
<evidence type="ECO:0000313" key="2">
    <source>
        <dbReference type="EMBL" id="KAK4515893.1"/>
    </source>
</evidence>
<evidence type="ECO:0000313" key="3">
    <source>
        <dbReference type="Proteomes" id="UP001304243"/>
    </source>
</evidence>
<dbReference type="GeneID" id="89954537"/>
<dbReference type="InterPro" id="IPR043502">
    <property type="entry name" value="DNA/RNA_pol_sf"/>
</dbReference>
<name>A0AAN7DFJ8_9FUNG</name>
<dbReference type="EMBL" id="JASEJX010000014">
    <property type="protein sequence ID" value="KAK4515893.1"/>
    <property type="molecule type" value="Genomic_DNA"/>
</dbReference>
<keyword evidence="2" id="KW-0418">Kinase</keyword>
<dbReference type="InterPro" id="IPR036691">
    <property type="entry name" value="Endo/exonu/phosph_ase_sf"/>
</dbReference>
<organism evidence="2 3">
    <name type="scientific">Mucor velutinosus</name>
    <dbReference type="NCBI Taxonomy" id="708070"/>
    <lineage>
        <taxon>Eukaryota</taxon>
        <taxon>Fungi</taxon>
        <taxon>Fungi incertae sedis</taxon>
        <taxon>Mucoromycota</taxon>
        <taxon>Mucoromycotina</taxon>
        <taxon>Mucoromycetes</taxon>
        <taxon>Mucorales</taxon>
        <taxon>Mucorineae</taxon>
        <taxon>Mucoraceae</taxon>
        <taxon>Mucor</taxon>
    </lineage>
</organism>
<sequence>MGDFNYQYKDRRMDGTLSSAPKEWTDLLDDYYIDIFGDDKQITWHSGRNSAILDYVFCSTNAHHQIPSIHQQYLSPEWTDHELLGFTFKYQDNNGRGPGSWKANPFLARNRQFRKALAEFLLANEEQFTLIKSFSTPQQQWDWVKAEVKIFIKSFQLEDLNWRKKQLHQLLSKRNKMMRQHKHRGLVFQGLDHVNTQIKLLQHTIAEIEILKAGKFWRENGEKSAGFLKRRALARENQRSITELRDPTTDELCRDQQGISTIATNFYSTLFTPDPTDSVALSTLIRSIPGHLKISSEQQESLMLSIDMEELLEDSKHTRRLSSPGPDGLPYEILYLVLKYPPLQALVTDVFNTALQKGKFPKSWNETIMCLLYKKGDPTHMKNYRPLSLANSDYKLFTRCINRRIMDVSTQLISRHQLGFIPGRYIAENGMICQLIMEDAQRKWTVAEQRDDDPTFGSLDADIGLLLDQEKAYDRVNLDYLRHVLLKFGFPRPLVKCIYKLMGDNLIRINLNGHLSSEVAKLRGLKQGDPLSPILYNLAFEPFLLAIINDRQFQGYLMGTERTKLLCYADDALVFVHDSADLARLQIHMSRYCGASNAKFNYDKVEAFSVSGRDTWDIWETSLAQIHINHLHSVEDDVPLIYLGFPLVQSRLQRVNFMGSLVTKIKIATQIHSTRSLSVVGRATVLNSLLLSKLWYILRVTPLTLADFKQLRSLAIQFLRKNIFPVIPWSVWTLPKELGGLGVIDIQLQASALYFRWLQPLLVYDQSTIDAHPVSSLLSHHIRNINNCQFHQIPLLFPSSRSQGLLKQRTGTVDMIYRAVDYLPRSFGSARINTATAMALPLQAAVFVPPSSSFVLPLRVKEMMVADVFQYDSRLNFVHWKDTRDPSLLTWKRTPSTVFKGLATGKLQFQPYFEPVCSPAPLEDSVVSFAPLIEQFRLLDDQPLGNVQASAKAFRQAVLSSVVSPLALRKISASSWKFFWSLSLTTVQRNVIYRLILGRIPHRRFLHFIMPKVFMSPLCPVCLSMNDSPSHLLFHCPSKEKVWQGVIFEFLWPTTSILDIKEALLQLDFSNVWYCQIAGIKPFRILIITLGQLWLAHMRFIYDNVPMDHTAILASIRTSVRQTIAEDQCHSLL</sequence>
<dbReference type="Pfam" id="PF00078">
    <property type="entry name" value="RVT_1"/>
    <property type="match status" value="1"/>
</dbReference>
<evidence type="ECO:0000259" key="1">
    <source>
        <dbReference type="PROSITE" id="PS50878"/>
    </source>
</evidence>
<dbReference type="SUPFAM" id="SSF56219">
    <property type="entry name" value="DNase I-like"/>
    <property type="match status" value="1"/>
</dbReference>
<dbReference type="EC" id="2.7.13.3" evidence="2"/>
<keyword evidence="2" id="KW-0808">Transferase</keyword>
<dbReference type="CDD" id="cd01650">
    <property type="entry name" value="RT_nLTR_like"/>
    <property type="match status" value="1"/>
</dbReference>
<dbReference type="PANTHER" id="PTHR19446">
    <property type="entry name" value="REVERSE TRANSCRIPTASES"/>
    <property type="match status" value="1"/>
</dbReference>
<dbReference type="GO" id="GO:0004673">
    <property type="term" value="F:protein histidine kinase activity"/>
    <property type="evidence" value="ECO:0007669"/>
    <property type="project" value="UniProtKB-EC"/>
</dbReference>
<dbReference type="AlphaFoldDB" id="A0AAN7DFJ8"/>
<gene>
    <name evidence="2" type="primary">SLN1_3</name>
    <name evidence="2" type="ORF">ATC70_010851</name>
</gene>
<keyword evidence="3" id="KW-1185">Reference proteome</keyword>
<dbReference type="PROSITE" id="PS50878">
    <property type="entry name" value="RT_POL"/>
    <property type="match status" value="1"/>
</dbReference>
<dbReference type="SUPFAM" id="SSF56672">
    <property type="entry name" value="DNA/RNA polymerases"/>
    <property type="match status" value="1"/>
</dbReference>
<dbReference type="InterPro" id="IPR000477">
    <property type="entry name" value="RT_dom"/>
</dbReference>
<accession>A0AAN7DFJ8</accession>
<comment type="caution">
    <text evidence="2">The sequence shown here is derived from an EMBL/GenBank/DDBJ whole genome shotgun (WGS) entry which is preliminary data.</text>
</comment>
<protein>
    <submittedName>
        <fullName evidence="2">Histidine kinase osmosensor</fullName>
        <ecNumber evidence="2">2.7.13.3</ecNumber>
    </submittedName>
</protein>
<feature type="domain" description="Reverse transcriptase" evidence="1">
    <location>
        <begin position="353"/>
        <end position="647"/>
    </location>
</feature>